<dbReference type="AlphaFoldDB" id="A0A8S1UKC1"/>
<sequence length="45" mass="5529">MIKLQLKLDETDIEILKQQYFEDIKRIESKLVKTLKQIFQYKKSL</sequence>
<evidence type="ECO:0000313" key="2">
    <source>
        <dbReference type="Proteomes" id="UP000689195"/>
    </source>
</evidence>
<evidence type="ECO:0000313" key="1">
    <source>
        <dbReference type="EMBL" id="CAD8164222.1"/>
    </source>
</evidence>
<dbReference type="Proteomes" id="UP000689195">
    <property type="component" value="Unassembled WGS sequence"/>
</dbReference>
<keyword evidence="2" id="KW-1185">Reference proteome</keyword>
<gene>
    <name evidence="1" type="ORF">PPENT_87.1.T0400283</name>
</gene>
<reference evidence="1" key="1">
    <citation type="submission" date="2021-01" db="EMBL/GenBank/DDBJ databases">
        <authorList>
            <consortium name="Genoscope - CEA"/>
            <person name="William W."/>
        </authorList>
    </citation>
    <scope>NUCLEOTIDE SEQUENCE</scope>
</reference>
<name>A0A8S1UKC1_9CILI</name>
<comment type="caution">
    <text evidence="1">The sequence shown here is derived from an EMBL/GenBank/DDBJ whole genome shotgun (WGS) entry which is preliminary data.</text>
</comment>
<dbReference type="EMBL" id="CAJJDO010000040">
    <property type="protein sequence ID" value="CAD8164222.1"/>
    <property type="molecule type" value="Genomic_DNA"/>
</dbReference>
<accession>A0A8S1UKC1</accession>
<proteinExistence type="predicted"/>
<protein>
    <submittedName>
        <fullName evidence="1">Uncharacterized protein</fullName>
    </submittedName>
</protein>
<organism evidence="1 2">
    <name type="scientific">Paramecium pentaurelia</name>
    <dbReference type="NCBI Taxonomy" id="43138"/>
    <lineage>
        <taxon>Eukaryota</taxon>
        <taxon>Sar</taxon>
        <taxon>Alveolata</taxon>
        <taxon>Ciliophora</taxon>
        <taxon>Intramacronucleata</taxon>
        <taxon>Oligohymenophorea</taxon>
        <taxon>Peniculida</taxon>
        <taxon>Parameciidae</taxon>
        <taxon>Paramecium</taxon>
    </lineage>
</organism>